<evidence type="ECO:0000313" key="6">
    <source>
        <dbReference type="RefSeq" id="XP_030754526.1"/>
    </source>
</evidence>
<dbReference type="GO" id="GO:0005634">
    <property type="term" value="C:nucleus"/>
    <property type="evidence" value="ECO:0007669"/>
    <property type="project" value="UniProtKB-SubCell"/>
</dbReference>
<organism evidence="5 6">
    <name type="scientific">Sitophilus oryzae</name>
    <name type="common">Rice weevil</name>
    <name type="synonym">Curculio oryzae</name>
    <dbReference type="NCBI Taxonomy" id="7048"/>
    <lineage>
        <taxon>Eukaryota</taxon>
        <taxon>Metazoa</taxon>
        <taxon>Ecdysozoa</taxon>
        <taxon>Arthropoda</taxon>
        <taxon>Hexapoda</taxon>
        <taxon>Insecta</taxon>
        <taxon>Pterygota</taxon>
        <taxon>Neoptera</taxon>
        <taxon>Endopterygota</taxon>
        <taxon>Coleoptera</taxon>
        <taxon>Polyphaga</taxon>
        <taxon>Cucujiformia</taxon>
        <taxon>Curculionidae</taxon>
        <taxon>Dryophthorinae</taxon>
        <taxon>Sitophilus</taxon>
    </lineage>
</organism>
<feature type="compositionally biased region" description="Basic residues" evidence="3">
    <location>
        <begin position="110"/>
        <end position="120"/>
    </location>
</feature>
<evidence type="ECO:0000256" key="3">
    <source>
        <dbReference type="SAM" id="MobiDB-lite"/>
    </source>
</evidence>
<keyword evidence="2" id="KW-0539">Nucleus</keyword>
<name>A0A6J2XU16_SITOR</name>
<evidence type="ECO:0000259" key="4">
    <source>
        <dbReference type="Pfam" id="PF04825"/>
    </source>
</evidence>
<evidence type="ECO:0000256" key="1">
    <source>
        <dbReference type="ARBA" id="ARBA00004123"/>
    </source>
</evidence>
<dbReference type="InParanoid" id="A0A6J2XU16"/>
<gene>
    <name evidence="6" type="primary">LOC115881249</name>
</gene>
<dbReference type="GO" id="GO:0030893">
    <property type="term" value="C:meiotic cohesin complex"/>
    <property type="evidence" value="ECO:0007669"/>
    <property type="project" value="TreeGrafter"/>
</dbReference>
<dbReference type="RefSeq" id="XP_030754526.1">
    <property type="nucleotide sequence ID" value="XM_030898666.1"/>
</dbReference>
<proteinExistence type="predicted"/>
<feature type="region of interest" description="Disordered" evidence="3">
    <location>
        <begin position="109"/>
        <end position="128"/>
    </location>
</feature>
<dbReference type="GO" id="GO:0051177">
    <property type="term" value="P:meiotic sister chromatid cohesion"/>
    <property type="evidence" value="ECO:0007669"/>
    <property type="project" value="TreeGrafter"/>
</dbReference>
<evidence type="ECO:0000313" key="5">
    <source>
        <dbReference type="Proteomes" id="UP000504635"/>
    </source>
</evidence>
<feature type="domain" description="Rad21/Rec8-like protein N-terminal" evidence="4">
    <location>
        <begin position="1"/>
        <end position="103"/>
    </location>
</feature>
<dbReference type="GeneID" id="115881249"/>
<dbReference type="GO" id="GO:0003682">
    <property type="term" value="F:chromatin binding"/>
    <property type="evidence" value="ECO:0007669"/>
    <property type="project" value="TreeGrafter"/>
</dbReference>
<dbReference type="Proteomes" id="UP000504635">
    <property type="component" value="Unplaced"/>
</dbReference>
<reference evidence="6" key="1">
    <citation type="submission" date="2025-08" db="UniProtKB">
        <authorList>
            <consortium name="RefSeq"/>
        </authorList>
    </citation>
    <scope>IDENTIFICATION</scope>
    <source>
        <tissue evidence="6">Gonads</tissue>
    </source>
</reference>
<dbReference type="OrthoDB" id="10071381at2759"/>
<dbReference type="InterPro" id="IPR039781">
    <property type="entry name" value="Rad21/Rec8-like"/>
</dbReference>
<accession>A0A6J2XU16</accession>
<dbReference type="KEGG" id="soy:115881249"/>
<keyword evidence="5" id="KW-1185">Reference proteome</keyword>
<dbReference type="GO" id="GO:0006302">
    <property type="term" value="P:double-strand break repair"/>
    <property type="evidence" value="ECO:0007669"/>
    <property type="project" value="TreeGrafter"/>
</dbReference>
<evidence type="ECO:0000256" key="2">
    <source>
        <dbReference type="ARBA" id="ARBA00023242"/>
    </source>
</evidence>
<dbReference type="InterPro" id="IPR006910">
    <property type="entry name" value="Rad21_Rec8_N"/>
</dbReference>
<dbReference type="PANTHER" id="PTHR12585:SF27">
    <property type="entry name" value="MEIOTIC RECOMBINATION PROTEIN REC8 HOMOLOG"/>
    <property type="match status" value="1"/>
</dbReference>
<comment type="subcellular location">
    <subcellularLocation>
        <location evidence="1">Nucleus</location>
    </subcellularLocation>
</comment>
<sequence length="581" mass="65890">MFFNIILLHPQHKMRFALPWRAATLGISRLSNYDVRKCDIVALCNCINEFVTNNSLNPKKRFSLRLSSILIHGVCLIYKKQVLLLQVEIDKIIRNREIALNQYGETLPKPKAKPRTKITKKKPDAETPQSLERVLQTRSIRQPDVQPFNLEPLQITELPPESDAILQARAGEITIREEMPRTQEMYRLDDDFNLLEVDMRPIERGIPEPLPMEVPQVPPQELAEIEPPVVPLKEAAILLEEPQIEIPVPAPLEVDVSVAPQEPVVQMVQEEPPVVLPQRDEDIAVVPQEPEVPAVQAEPPLVVPPQTPVRAEPIRHPGQVLLLPRKAAFVLINKPPELFPERLPVDLNFKVPKFARIEEFWPREDVSLSAIDVARGPEEVESLRTSGTPLTIRSEGRTITPLIDTPSFQGIGARSSEIASEPPVESRKRPRETITEMFPPAAEAIEPPRHLDVTPRKRPKIVTIEEVKADEHIAHPPMEDISFIQPLELFETTKRPPTPPAVEAFTEKWSDEIMKVILKVQVKIKPVDICKEMGKRITKQSMARIFAALLVLAKGRYVILNSENGSCELEFVERGVRKYHF</sequence>
<dbReference type="PANTHER" id="PTHR12585">
    <property type="entry name" value="SCC1 / RAD21 FAMILY MEMBER"/>
    <property type="match status" value="1"/>
</dbReference>
<protein>
    <submittedName>
        <fullName evidence="6">Titin-like</fullName>
    </submittedName>
</protein>
<dbReference type="Pfam" id="PF04825">
    <property type="entry name" value="Rad21_Rec8_N"/>
    <property type="match status" value="1"/>
</dbReference>
<dbReference type="AlphaFoldDB" id="A0A6J2XU16"/>